<name>A0A4R6DC23_9MICO</name>
<dbReference type="AlphaFoldDB" id="A0A4R6DC23"/>
<dbReference type="OrthoDB" id="5118035at2"/>
<dbReference type="Proteomes" id="UP000295764">
    <property type="component" value="Unassembled WGS sequence"/>
</dbReference>
<reference evidence="1 2" key="1">
    <citation type="submission" date="2019-03" db="EMBL/GenBank/DDBJ databases">
        <title>Genomic analyses of the natural microbiome of Caenorhabditis elegans.</title>
        <authorList>
            <person name="Samuel B."/>
        </authorList>
    </citation>
    <scope>NUCLEOTIDE SEQUENCE [LARGE SCALE GENOMIC DNA]</scope>
    <source>
        <strain evidence="1 2">JUb65</strain>
    </source>
</reference>
<evidence type="ECO:0000313" key="2">
    <source>
        <dbReference type="Proteomes" id="UP000295764"/>
    </source>
</evidence>
<dbReference type="RefSeq" id="WP_133521297.1">
    <property type="nucleotide sequence ID" value="NZ_SNVW01000020.1"/>
</dbReference>
<organism evidence="1 2">
    <name type="scientific">Curtobacterium flaccumfaciens</name>
    <dbReference type="NCBI Taxonomy" id="2035"/>
    <lineage>
        <taxon>Bacteria</taxon>
        <taxon>Bacillati</taxon>
        <taxon>Actinomycetota</taxon>
        <taxon>Actinomycetes</taxon>
        <taxon>Micrococcales</taxon>
        <taxon>Microbacteriaceae</taxon>
        <taxon>Curtobacterium</taxon>
    </lineage>
</organism>
<dbReference type="EMBL" id="SNVW01000020">
    <property type="protein sequence ID" value="TDN41438.1"/>
    <property type="molecule type" value="Genomic_DNA"/>
</dbReference>
<protein>
    <recommendedName>
        <fullName evidence="3">DUF2188 domain-containing protein</fullName>
    </recommendedName>
</protein>
<evidence type="ECO:0008006" key="3">
    <source>
        <dbReference type="Google" id="ProtNLM"/>
    </source>
</evidence>
<comment type="caution">
    <text evidence="1">The sequence shown here is derived from an EMBL/GenBank/DDBJ whole genome shotgun (WGS) entry which is preliminary data.</text>
</comment>
<accession>A0A4R6DC23</accession>
<evidence type="ECO:0000313" key="1">
    <source>
        <dbReference type="EMBL" id="TDN41438.1"/>
    </source>
</evidence>
<sequence>MRISIGGEHYLSRRSAFCAETWDVIGIYDCAERAREATRDMAGAQPGSDTWVLETWSDGEQRSSVQLT</sequence>
<gene>
    <name evidence="1" type="ORF">EDF64_12013</name>
</gene>
<proteinExistence type="predicted"/>